<dbReference type="Ensembl" id="ENSOCUT00000035082.1">
    <property type="protein sequence ID" value="ENSOCUP00000045880.1"/>
    <property type="gene ID" value="ENSOCUG00000031707.1"/>
</dbReference>
<dbReference type="Proteomes" id="UP000001811">
    <property type="component" value="Chromosome 14"/>
</dbReference>
<dbReference type="InParanoid" id="A0A5F9DI88"/>
<dbReference type="EMBL" id="AAGW02016510">
    <property type="status" value="NOT_ANNOTATED_CDS"/>
    <property type="molecule type" value="Genomic_DNA"/>
</dbReference>
<reference evidence="2" key="3">
    <citation type="submission" date="2025-09" db="UniProtKB">
        <authorList>
            <consortium name="Ensembl"/>
        </authorList>
    </citation>
    <scope>IDENTIFICATION</scope>
    <source>
        <strain evidence="2">Thorbecke</strain>
    </source>
</reference>
<feature type="compositionally biased region" description="Polar residues" evidence="1">
    <location>
        <begin position="116"/>
        <end position="146"/>
    </location>
</feature>
<reference evidence="2" key="2">
    <citation type="submission" date="2025-08" db="UniProtKB">
        <authorList>
            <consortium name="Ensembl"/>
        </authorList>
    </citation>
    <scope>IDENTIFICATION</scope>
    <source>
        <strain evidence="2">Thorbecke</strain>
    </source>
</reference>
<protein>
    <submittedName>
        <fullName evidence="2">Uncharacterized protein</fullName>
    </submittedName>
</protein>
<dbReference type="CTD" id="111064647"/>
<sequence>MVPLAYYDQQSVPLDHSCQLTTDNSLTYEYTGEKLNQINNQPVAKTQSLSSHLSVPSLNSSKKVHECSILPSSKSQVTISQGFYNRAMKSPLPHPKYQPTPALDFHWRSPLRPTSRALNSHLSHPKPQTTPSSDFNKTPPSQELSQTALRSQLPFPRFQSASSNLDLCWTSPLLKSNQRVSSSSLSHLQNQESPSFNNVWTPSTLGPNQRAFSSTLLQSKSQKTSSLDGLWASLLEHNQRSLSSPALSIKSQTNEYLRTSPSLEINQRTMSSLLPDSRLSKKPLVISDPNVLSLPLSHSKLRKPLSHSIHQSQSLPLFQSKSQKTVALDRNFRTFSSPFFHSKFQDTTLPNDKHGATDLPSPPLKPNVSGQLLPNSKYCIRNISSSTLSRRLQNKSSFDFCANTESNKKFCGL</sequence>
<dbReference type="AlphaFoldDB" id="A0A5F9DI88"/>
<feature type="region of interest" description="Disordered" evidence="1">
    <location>
        <begin position="89"/>
        <end position="108"/>
    </location>
</feature>
<evidence type="ECO:0000313" key="3">
    <source>
        <dbReference type="Proteomes" id="UP000001811"/>
    </source>
</evidence>
<dbReference type="PANTHER" id="PTHR35825">
    <property type="entry name" value="CASEIN KINASE II SUBUNIT ALPHA PRIME-INTERACTING PROTEIN"/>
    <property type="match status" value="1"/>
</dbReference>
<evidence type="ECO:0000256" key="1">
    <source>
        <dbReference type="SAM" id="MobiDB-lite"/>
    </source>
</evidence>
<name>A0A5F9DI88_RABIT</name>
<proteinExistence type="predicted"/>
<dbReference type="GeneID" id="103350575"/>
<dbReference type="Bgee" id="ENSOCUG00000031707">
    <property type="expression patterns" value="Expressed in testis"/>
</dbReference>
<evidence type="ECO:0000313" key="2">
    <source>
        <dbReference type="Ensembl" id="ENSOCUP00000045880.1"/>
    </source>
</evidence>
<dbReference type="PANTHER" id="PTHR35825:SF2">
    <property type="entry name" value="CASEIN KINASE II SUBUNIT ALPHA'-INTERACTING PROTEIN"/>
    <property type="match status" value="1"/>
</dbReference>
<dbReference type="KEGG" id="ocu:103350575"/>
<dbReference type="InterPro" id="IPR038954">
    <property type="entry name" value="CSNKA2IP"/>
</dbReference>
<dbReference type="OrthoDB" id="9526609at2759"/>
<dbReference type="FunCoup" id="A0A5F9DI88">
    <property type="interactions" value="27"/>
</dbReference>
<organism evidence="2 3">
    <name type="scientific">Oryctolagus cuniculus</name>
    <name type="common">Rabbit</name>
    <dbReference type="NCBI Taxonomy" id="9986"/>
    <lineage>
        <taxon>Eukaryota</taxon>
        <taxon>Metazoa</taxon>
        <taxon>Chordata</taxon>
        <taxon>Craniata</taxon>
        <taxon>Vertebrata</taxon>
        <taxon>Euteleostomi</taxon>
        <taxon>Mammalia</taxon>
        <taxon>Eutheria</taxon>
        <taxon>Euarchontoglires</taxon>
        <taxon>Glires</taxon>
        <taxon>Lagomorpha</taxon>
        <taxon>Leporidae</taxon>
        <taxon>Oryctolagus</taxon>
    </lineage>
</organism>
<keyword evidence="3" id="KW-1185">Reference proteome</keyword>
<reference evidence="2 3" key="1">
    <citation type="journal article" date="2011" name="Nature">
        <title>A high-resolution map of human evolutionary constraint using 29 mammals.</title>
        <authorList>
            <person name="Lindblad-Toh K."/>
            <person name="Garber M."/>
            <person name="Zuk O."/>
            <person name="Lin M.F."/>
            <person name="Parker B.J."/>
            <person name="Washietl S."/>
            <person name="Kheradpour P."/>
            <person name="Ernst J."/>
            <person name="Jordan G."/>
            <person name="Mauceli E."/>
            <person name="Ward L.D."/>
            <person name="Lowe C.B."/>
            <person name="Holloway A.K."/>
            <person name="Clamp M."/>
            <person name="Gnerre S."/>
            <person name="Alfoldi J."/>
            <person name="Beal K."/>
            <person name="Chang J."/>
            <person name="Clawson H."/>
            <person name="Cuff J."/>
            <person name="Di Palma F."/>
            <person name="Fitzgerald S."/>
            <person name="Flicek P."/>
            <person name="Guttman M."/>
            <person name="Hubisz M.J."/>
            <person name="Jaffe D.B."/>
            <person name="Jungreis I."/>
            <person name="Kent W.J."/>
            <person name="Kostka D."/>
            <person name="Lara M."/>
            <person name="Martins A.L."/>
            <person name="Massingham T."/>
            <person name="Moltke I."/>
            <person name="Raney B.J."/>
            <person name="Rasmussen M.D."/>
            <person name="Robinson J."/>
            <person name="Stark A."/>
            <person name="Vilella A.J."/>
            <person name="Wen J."/>
            <person name="Xie X."/>
            <person name="Zody M.C."/>
            <person name="Baldwin J."/>
            <person name="Bloom T."/>
            <person name="Chin C.W."/>
            <person name="Heiman D."/>
            <person name="Nicol R."/>
            <person name="Nusbaum C."/>
            <person name="Young S."/>
            <person name="Wilkinson J."/>
            <person name="Worley K.C."/>
            <person name="Kovar C.L."/>
            <person name="Muzny D.M."/>
            <person name="Gibbs R.A."/>
            <person name="Cree A."/>
            <person name="Dihn H.H."/>
            <person name="Fowler G."/>
            <person name="Jhangiani S."/>
            <person name="Joshi V."/>
            <person name="Lee S."/>
            <person name="Lewis L.R."/>
            <person name="Nazareth L.V."/>
            <person name="Okwuonu G."/>
            <person name="Santibanez J."/>
            <person name="Warren W.C."/>
            <person name="Mardis E.R."/>
            <person name="Weinstock G.M."/>
            <person name="Wilson R.K."/>
            <person name="Delehaunty K."/>
            <person name="Dooling D."/>
            <person name="Fronik C."/>
            <person name="Fulton L."/>
            <person name="Fulton B."/>
            <person name="Graves T."/>
            <person name="Minx P."/>
            <person name="Sodergren E."/>
            <person name="Birney E."/>
            <person name="Margulies E.H."/>
            <person name="Herrero J."/>
            <person name="Green E.D."/>
            <person name="Haussler D."/>
            <person name="Siepel A."/>
            <person name="Goldman N."/>
            <person name="Pollard K.S."/>
            <person name="Pedersen J.S."/>
            <person name="Lander E.S."/>
            <person name="Kellis M."/>
        </authorList>
    </citation>
    <scope>NUCLEOTIDE SEQUENCE [LARGE SCALE GENOMIC DNA]</scope>
    <source>
        <strain evidence="2 3">Thorbecke inbred</strain>
    </source>
</reference>
<feature type="region of interest" description="Disordered" evidence="1">
    <location>
        <begin position="115"/>
        <end position="146"/>
    </location>
</feature>
<accession>A0A5F9DI88</accession>